<accession>A0A9P3UJ15</accession>
<keyword evidence="10" id="KW-1185">Reference proteome</keyword>
<reference evidence="9" key="1">
    <citation type="submission" date="2022-07" db="EMBL/GenBank/DDBJ databases">
        <title>The genome of Lyophyllum shimeji provides insight into the initial evolution of ectomycorrhizal fungal genome.</title>
        <authorList>
            <person name="Kobayashi Y."/>
            <person name="Shibata T."/>
            <person name="Hirakawa H."/>
            <person name="Shigenobu S."/>
            <person name="Nishiyama T."/>
            <person name="Yamada A."/>
            <person name="Hasebe M."/>
            <person name="Kawaguchi M."/>
        </authorList>
    </citation>
    <scope>NUCLEOTIDE SEQUENCE</scope>
    <source>
        <strain evidence="9">AT787</strain>
    </source>
</reference>
<name>A0A9P3UJ15_LYOSH</name>
<dbReference type="InterPro" id="IPR000086">
    <property type="entry name" value="NUDIX_hydrolase_dom"/>
</dbReference>
<sequence length="300" mass="34143">MLARNVLTSCRRQQAVAFPLSRSLATEVSSDPSSSAAVPPIRTKRLPRPQITAAVILNRAPIITPTPTLFERAYYAYQARIRRALHNPFPLDFYFKQGSLLETKFNMEEKKRERRAFGPKFKTEDEFVSKEKAAADKAAADQLALQEGEAEPLMPRVHEADGNRDYHSLDRKGKRNIYLLLQTKVDGKDIWRFPQGGVEKGELLHQAAQRDLYAECGENMDTWIVSRNPVGVYKEAPLDTSTPEPNPEKITFFYKAHIMAGQAKPNPATISDFAWLTKQEIETRVEKDYWEGVKDILSDF</sequence>
<evidence type="ECO:0000256" key="3">
    <source>
        <dbReference type="ARBA" id="ARBA00022946"/>
    </source>
</evidence>
<keyword evidence="4 9" id="KW-0689">Ribosomal protein</keyword>
<evidence type="ECO:0000256" key="7">
    <source>
        <dbReference type="ARBA" id="ARBA00035190"/>
    </source>
</evidence>
<dbReference type="GO" id="GO:0003735">
    <property type="term" value="F:structural constituent of ribosome"/>
    <property type="evidence" value="ECO:0007669"/>
    <property type="project" value="InterPro"/>
</dbReference>
<keyword evidence="6" id="KW-0687">Ribonucleoprotein</keyword>
<comment type="subcellular location">
    <subcellularLocation>
        <location evidence="1">Mitochondrion</location>
    </subcellularLocation>
</comment>
<feature type="domain" description="Nudix hydrolase" evidence="8">
    <location>
        <begin position="152"/>
        <end position="300"/>
    </location>
</feature>
<evidence type="ECO:0000256" key="2">
    <source>
        <dbReference type="ARBA" id="ARBA00009070"/>
    </source>
</evidence>
<keyword evidence="3" id="KW-0809">Transit peptide</keyword>
<evidence type="ECO:0000256" key="1">
    <source>
        <dbReference type="ARBA" id="ARBA00004173"/>
    </source>
</evidence>
<evidence type="ECO:0000256" key="6">
    <source>
        <dbReference type="ARBA" id="ARBA00023274"/>
    </source>
</evidence>
<dbReference type="PROSITE" id="PS51462">
    <property type="entry name" value="NUDIX"/>
    <property type="match status" value="1"/>
</dbReference>
<dbReference type="InterPro" id="IPR040008">
    <property type="entry name" value="Ribosomal_mL46"/>
</dbReference>
<proteinExistence type="inferred from homology"/>
<dbReference type="Pfam" id="PF00293">
    <property type="entry name" value="NUDIX"/>
    <property type="match status" value="1"/>
</dbReference>
<dbReference type="Gene3D" id="3.90.79.10">
    <property type="entry name" value="Nucleoside Triphosphate Pyrophosphohydrolase"/>
    <property type="match status" value="1"/>
</dbReference>
<dbReference type="PANTHER" id="PTHR13124">
    <property type="entry name" value="39S RIBOSOMAL PROTEIN L46, MITOCHONDRIAL PRECURSOR-RELATED"/>
    <property type="match status" value="1"/>
</dbReference>
<dbReference type="PANTHER" id="PTHR13124:SF12">
    <property type="entry name" value="LARGE RIBOSOMAL SUBUNIT PROTEIN ML46"/>
    <property type="match status" value="1"/>
</dbReference>
<dbReference type="SUPFAM" id="SSF55811">
    <property type="entry name" value="Nudix"/>
    <property type="match status" value="1"/>
</dbReference>
<dbReference type="EMBL" id="BRPK01000002">
    <property type="protein sequence ID" value="GLB35168.1"/>
    <property type="molecule type" value="Genomic_DNA"/>
</dbReference>
<dbReference type="Proteomes" id="UP001063166">
    <property type="component" value="Unassembled WGS sequence"/>
</dbReference>
<gene>
    <name evidence="9" type="ORF">LshimejAT787_0207330</name>
</gene>
<organism evidence="9 10">
    <name type="scientific">Lyophyllum shimeji</name>
    <name type="common">Hon-shimeji</name>
    <name type="synonym">Tricholoma shimeji</name>
    <dbReference type="NCBI Taxonomy" id="47721"/>
    <lineage>
        <taxon>Eukaryota</taxon>
        <taxon>Fungi</taxon>
        <taxon>Dikarya</taxon>
        <taxon>Basidiomycota</taxon>
        <taxon>Agaricomycotina</taxon>
        <taxon>Agaricomycetes</taxon>
        <taxon>Agaricomycetidae</taxon>
        <taxon>Agaricales</taxon>
        <taxon>Tricholomatineae</taxon>
        <taxon>Lyophyllaceae</taxon>
        <taxon>Lyophyllum</taxon>
    </lineage>
</organism>
<dbReference type="GO" id="GO:0005762">
    <property type="term" value="C:mitochondrial large ribosomal subunit"/>
    <property type="evidence" value="ECO:0007669"/>
    <property type="project" value="TreeGrafter"/>
</dbReference>
<comment type="similarity">
    <text evidence="2">Belongs to the mitochondrion-specific ribosomal protein mL46 family.</text>
</comment>
<dbReference type="Pfam" id="PF11788">
    <property type="entry name" value="MRP-L46"/>
    <property type="match status" value="1"/>
</dbReference>
<evidence type="ECO:0000256" key="5">
    <source>
        <dbReference type="ARBA" id="ARBA00023128"/>
    </source>
</evidence>
<keyword evidence="5" id="KW-0496">Mitochondrion</keyword>
<evidence type="ECO:0000313" key="9">
    <source>
        <dbReference type="EMBL" id="GLB35168.1"/>
    </source>
</evidence>
<dbReference type="InterPro" id="IPR015797">
    <property type="entry name" value="NUDIX_hydrolase-like_dom_sf"/>
</dbReference>
<dbReference type="OrthoDB" id="414075at2759"/>
<evidence type="ECO:0000259" key="8">
    <source>
        <dbReference type="PROSITE" id="PS51462"/>
    </source>
</evidence>
<dbReference type="CDD" id="cd04661">
    <property type="entry name" value="NUDIX_MRP_L46"/>
    <property type="match status" value="1"/>
</dbReference>
<evidence type="ECO:0000256" key="4">
    <source>
        <dbReference type="ARBA" id="ARBA00022980"/>
    </source>
</evidence>
<comment type="caution">
    <text evidence="9">The sequence shown here is derived from an EMBL/GenBank/DDBJ whole genome shotgun (WGS) entry which is preliminary data.</text>
</comment>
<protein>
    <recommendedName>
        <fullName evidence="7">Large ribosomal subunit protein mL46</fullName>
    </recommendedName>
</protein>
<dbReference type="InterPro" id="IPR033650">
    <property type="entry name" value="Ribosomal_mL46_NUDIX"/>
</dbReference>
<evidence type="ECO:0000313" key="10">
    <source>
        <dbReference type="Proteomes" id="UP001063166"/>
    </source>
</evidence>
<dbReference type="InterPro" id="IPR021757">
    <property type="entry name" value="Ribosomal_mL46_N"/>
</dbReference>
<dbReference type="AlphaFoldDB" id="A0A9P3UJ15"/>